<evidence type="ECO:0000313" key="1">
    <source>
        <dbReference type="EMBL" id="HGV97568.1"/>
    </source>
</evidence>
<name>A0A7C4TBH0_UNCW3</name>
<accession>A0A7C4TBH0</accession>
<comment type="caution">
    <text evidence="1">The sequence shown here is derived from an EMBL/GenBank/DDBJ whole genome shotgun (WGS) entry which is preliminary data.</text>
</comment>
<proteinExistence type="predicted"/>
<organism evidence="1">
    <name type="scientific">candidate division WOR-3 bacterium</name>
    <dbReference type="NCBI Taxonomy" id="2052148"/>
    <lineage>
        <taxon>Bacteria</taxon>
        <taxon>Bacteria division WOR-3</taxon>
    </lineage>
</organism>
<reference evidence="1" key="1">
    <citation type="journal article" date="2020" name="mSystems">
        <title>Genome- and Community-Level Interaction Insights into Carbon Utilization and Element Cycling Functions of Hydrothermarchaeota in Hydrothermal Sediment.</title>
        <authorList>
            <person name="Zhou Z."/>
            <person name="Liu Y."/>
            <person name="Xu W."/>
            <person name="Pan J."/>
            <person name="Luo Z.H."/>
            <person name="Li M."/>
        </authorList>
    </citation>
    <scope>NUCLEOTIDE SEQUENCE [LARGE SCALE GENOMIC DNA]</scope>
    <source>
        <strain evidence="1">SpSt-774</strain>
    </source>
</reference>
<dbReference type="AlphaFoldDB" id="A0A7C4TBH0"/>
<protein>
    <submittedName>
        <fullName evidence="1">Uncharacterized protein</fullName>
    </submittedName>
</protein>
<dbReference type="EMBL" id="DTGZ01000086">
    <property type="protein sequence ID" value="HGV97568.1"/>
    <property type="molecule type" value="Genomic_DNA"/>
</dbReference>
<sequence length="73" mass="8178">MVMIFGGGISLSKARDEGAEWVDKGFFVIAPKMQLSRWEKIFEVVGMQSGSGFANIWFFELACEKEKNALAKN</sequence>
<gene>
    <name evidence="1" type="ORF">ENV60_04665</name>
</gene>